<dbReference type="SUPFAM" id="SSF46785">
    <property type="entry name" value="Winged helix' DNA-binding domain"/>
    <property type="match status" value="1"/>
</dbReference>
<proteinExistence type="predicted"/>
<feature type="compositionally biased region" description="Basic and acidic residues" evidence="1">
    <location>
        <begin position="124"/>
        <end position="158"/>
    </location>
</feature>
<dbReference type="PANTHER" id="PTHR37293:SF7">
    <property type="entry name" value="HYPOTHETICAL PHAGE PROTEIN"/>
    <property type="match status" value="1"/>
</dbReference>
<dbReference type="InterPro" id="IPR011741">
    <property type="entry name" value="Phg_2220_C"/>
</dbReference>
<name>A0ABS3L3T7_9STAP</name>
<dbReference type="InterPro" id="IPR053162">
    <property type="entry name" value="DnaD"/>
</dbReference>
<gene>
    <name evidence="4" type="ORF">J3T88_12955</name>
</gene>
<dbReference type="Pfam" id="PF09681">
    <property type="entry name" value="Phage_rep_org_N"/>
    <property type="match status" value="1"/>
</dbReference>
<dbReference type="InterPro" id="IPR036390">
    <property type="entry name" value="WH_DNA-bd_sf"/>
</dbReference>
<evidence type="ECO:0000313" key="4">
    <source>
        <dbReference type="EMBL" id="MBO1228202.1"/>
    </source>
</evidence>
<reference evidence="4 5" key="1">
    <citation type="submission" date="2021-03" db="EMBL/GenBank/DDBJ databases">
        <title>Staphylococci and Mammaliicocci in bats.</title>
        <authorList>
            <person name="Fountain K."/>
        </authorList>
    </citation>
    <scope>NUCLEOTIDE SEQUENCE [LARGE SCALE GENOMIC DNA]</scope>
    <source>
        <strain evidence="4 5">18_1_E_SW</strain>
    </source>
</reference>
<dbReference type="Pfam" id="PF09524">
    <property type="entry name" value="Phg_2220_C"/>
    <property type="match status" value="1"/>
</dbReference>
<feature type="domain" description="Phage replisome organiser N-terminal" evidence="3">
    <location>
        <begin position="6"/>
        <end position="125"/>
    </location>
</feature>
<evidence type="ECO:0000259" key="2">
    <source>
        <dbReference type="Pfam" id="PF09524"/>
    </source>
</evidence>
<dbReference type="PANTHER" id="PTHR37293">
    <property type="entry name" value="PHAGE REPLICATION PROTEIN-RELATED"/>
    <property type="match status" value="1"/>
</dbReference>
<accession>A0ABS3L3T7</accession>
<dbReference type="EMBL" id="JAFNLT010000013">
    <property type="protein sequence ID" value="MBO1228202.1"/>
    <property type="molecule type" value="Genomic_DNA"/>
</dbReference>
<dbReference type="InterPro" id="IPR010056">
    <property type="entry name" value="Phage_rep_org__N"/>
</dbReference>
<protein>
    <submittedName>
        <fullName evidence="4">Phage replisome organizer N-terminal domain-containing protein</fullName>
    </submittedName>
</protein>
<comment type="caution">
    <text evidence="4">The sequence shown here is derived from an EMBL/GenBank/DDBJ whole genome shotgun (WGS) entry which is preliminary data.</text>
</comment>
<dbReference type="NCBIfam" id="TIGR02220">
    <property type="entry name" value="phg_TIGR02220"/>
    <property type="match status" value="1"/>
</dbReference>
<feature type="domain" description="Phage conserved hypothetical protein C-terminal" evidence="2">
    <location>
        <begin position="166"/>
        <end position="238"/>
    </location>
</feature>
<dbReference type="NCBIfam" id="TIGR01714">
    <property type="entry name" value="phage_rep_org_N"/>
    <property type="match status" value="1"/>
</dbReference>
<dbReference type="RefSeq" id="WP_207572475.1">
    <property type="nucleotide sequence ID" value="NZ_JAFNLQ010000006.1"/>
</dbReference>
<evidence type="ECO:0000256" key="1">
    <source>
        <dbReference type="SAM" id="MobiDB-lite"/>
    </source>
</evidence>
<evidence type="ECO:0000259" key="3">
    <source>
        <dbReference type="Pfam" id="PF09681"/>
    </source>
</evidence>
<feature type="region of interest" description="Disordered" evidence="1">
    <location>
        <begin position="117"/>
        <end position="162"/>
    </location>
</feature>
<organism evidence="4 5">
    <name type="scientific">Staphylococcus nepalensis</name>
    <dbReference type="NCBI Taxonomy" id="214473"/>
    <lineage>
        <taxon>Bacteria</taxon>
        <taxon>Bacillati</taxon>
        <taxon>Bacillota</taxon>
        <taxon>Bacilli</taxon>
        <taxon>Bacillales</taxon>
        <taxon>Staphylococcaceae</taxon>
        <taxon>Staphylococcus</taxon>
    </lineage>
</organism>
<sequence>MGEVSWIKLKVGMFDDSKIKYIEGLPERDTIITIWVKLLTLAGKHNEQGYIMLSKNLPYNEEMLANEFNRSLNTVRLALQTFTTLGMIEYDDGILKVANWEKHQNIEGLEKIREQNRLRKQKQREKQKLLENNHVKSRDSHATEEELEEEKNREEDKSPSLPYKNIINHLNEQADKKYKHTTNKTQGLIKARFNEGFTENDFLKVIDNMVAEWKGNEKMEMYLRPETLFGTKFESYLNKTVVTNKKGDSYLDRLMNGEE</sequence>
<keyword evidence="5" id="KW-1185">Reference proteome</keyword>
<dbReference type="Proteomes" id="UP000664081">
    <property type="component" value="Unassembled WGS sequence"/>
</dbReference>
<evidence type="ECO:0000313" key="5">
    <source>
        <dbReference type="Proteomes" id="UP000664081"/>
    </source>
</evidence>